<keyword evidence="2" id="KW-1185">Reference proteome</keyword>
<organism evidence="1 2">
    <name type="scientific">Streptomyces spectabilis</name>
    <dbReference type="NCBI Taxonomy" id="68270"/>
    <lineage>
        <taxon>Bacteria</taxon>
        <taxon>Bacillati</taxon>
        <taxon>Actinomycetota</taxon>
        <taxon>Actinomycetes</taxon>
        <taxon>Kitasatosporales</taxon>
        <taxon>Streptomycetaceae</taxon>
        <taxon>Streptomyces</taxon>
    </lineage>
</organism>
<evidence type="ECO:0000313" key="1">
    <source>
        <dbReference type="EMBL" id="MBB5102115.1"/>
    </source>
</evidence>
<sequence length="32" mass="3665">MAWRSALPPLWRIVESRGDKAAVRRHRVVGPP</sequence>
<dbReference type="Proteomes" id="UP000549009">
    <property type="component" value="Unassembled WGS sequence"/>
</dbReference>
<reference evidence="1 2" key="1">
    <citation type="submission" date="2020-08" db="EMBL/GenBank/DDBJ databases">
        <title>Genomic Encyclopedia of Type Strains, Phase III (KMG-III): the genomes of soil and plant-associated and newly described type strains.</title>
        <authorList>
            <person name="Whitman W."/>
        </authorList>
    </citation>
    <scope>NUCLEOTIDE SEQUENCE [LARGE SCALE GENOMIC DNA]</scope>
    <source>
        <strain evidence="1 2">CECT 3146</strain>
    </source>
</reference>
<dbReference type="EMBL" id="JACHJD010000002">
    <property type="protein sequence ID" value="MBB5102115.1"/>
    <property type="molecule type" value="Genomic_DNA"/>
</dbReference>
<protein>
    <submittedName>
        <fullName evidence="1">Uncharacterized protein</fullName>
    </submittedName>
</protein>
<comment type="caution">
    <text evidence="1">The sequence shown here is derived from an EMBL/GenBank/DDBJ whole genome shotgun (WGS) entry which is preliminary data.</text>
</comment>
<dbReference type="AlphaFoldDB" id="A0A7W8ESX3"/>
<proteinExistence type="predicted"/>
<gene>
    <name evidence="1" type="ORF">FHS40_001168</name>
</gene>
<evidence type="ECO:0000313" key="2">
    <source>
        <dbReference type="Proteomes" id="UP000549009"/>
    </source>
</evidence>
<accession>A0A7W8ESX3</accession>
<name>A0A7W8ESX3_STRST</name>